<evidence type="ECO:0000313" key="3">
    <source>
        <dbReference type="EnsemblFungi" id="MAPG_00319T0"/>
    </source>
</evidence>
<dbReference type="Proteomes" id="UP000011715">
    <property type="component" value="Unassembled WGS sequence"/>
</dbReference>
<name>A0A0C4DKP1_MAGP6</name>
<proteinExistence type="predicted"/>
<reference evidence="3" key="4">
    <citation type="journal article" date="2015" name="G3 (Bethesda)">
        <title>Genome sequences of three phytopathogenic species of the Magnaporthaceae family of fungi.</title>
        <authorList>
            <person name="Okagaki L.H."/>
            <person name="Nunes C.C."/>
            <person name="Sailsbery J."/>
            <person name="Clay B."/>
            <person name="Brown D."/>
            <person name="John T."/>
            <person name="Oh Y."/>
            <person name="Young N."/>
            <person name="Fitzgerald M."/>
            <person name="Haas B.J."/>
            <person name="Zeng Q."/>
            <person name="Young S."/>
            <person name="Adiconis X."/>
            <person name="Fan L."/>
            <person name="Levin J.Z."/>
            <person name="Mitchell T.K."/>
            <person name="Okubara P.A."/>
            <person name="Farman M.L."/>
            <person name="Kohn L.M."/>
            <person name="Birren B."/>
            <person name="Ma L.-J."/>
            <person name="Dean R.A."/>
        </authorList>
    </citation>
    <scope>NUCLEOTIDE SEQUENCE</scope>
    <source>
        <strain evidence="3">ATCC 64411 / 73-15</strain>
    </source>
</reference>
<reference evidence="2" key="3">
    <citation type="submission" date="2011-03" db="EMBL/GenBank/DDBJ databases">
        <title>Annotation of Magnaporthe poae ATCC 64411.</title>
        <authorList>
            <person name="Ma L.-J."/>
            <person name="Dead R."/>
            <person name="Young S.K."/>
            <person name="Zeng Q."/>
            <person name="Gargeya S."/>
            <person name="Fitzgerald M."/>
            <person name="Haas B."/>
            <person name="Abouelleil A."/>
            <person name="Alvarado L."/>
            <person name="Arachchi H.M."/>
            <person name="Berlin A."/>
            <person name="Brown A."/>
            <person name="Chapman S.B."/>
            <person name="Chen Z."/>
            <person name="Dunbar C."/>
            <person name="Freedman E."/>
            <person name="Gearin G."/>
            <person name="Gellesch M."/>
            <person name="Goldberg J."/>
            <person name="Griggs A."/>
            <person name="Gujja S."/>
            <person name="Heiman D."/>
            <person name="Howarth C."/>
            <person name="Larson L."/>
            <person name="Lui A."/>
            <person name="MacDonald P.J.P."/>
            <person name="Mehta T."/>
            <person name="Montmayeur A."/>
            <person name="Murphy C."/>
            <person name="Neiman D."/>
            <person name="Pearson M."/>
            <person name="Priest M."/>
            <person name="Roberts A."/>
            <person name="Saif S."/>
            <person name="Shea T."/>
            <person name="Shenoy N."/>
            <person name="Sisk P."/>
            <person name="Stolte C."/>
            <person name="Sykes S."/>
            <person name="Yandava C."/>
            <person name="Wortman J."/>
            <person name="Nusbaum C."/>
            <person name="Birren B."/>
        </authorList>
    </citation>
    <scope>NUCLEOTIDE SEQUENCE</scope>
    <source>
        <strain evidence="2">ATCC 64411</strain>
    </source>
</reference>
<keyword evidence="4" id="KW-1185">Reference proteome</keyword>
<protein>
    <submittedName>
        <fullName evidence="2 3">Uncharacterized protein</fullName>
    </submittedName>
</protein>
<reference evidence="3" key="5">
    <citation type="submission" date="2015-06" db="UniProtKB">
        <authorList>
            <consortium name="EnsemblFungi"/>
        </authorList>
    </citation>
    <scope>IDENTIFICATION</scope>
    <source>
        <strain evidence="3">ATCC 64411</strain>
    </source>
</reference>
<evidence type="ECO:0000313" key="2">
    <source>
        <dbReference type="EMBL" id="KLU81226.1"/>
    </source>
</evidence>
<dbReference type="EMBL" id="GL876966">
    <property type="protein sequence ID" value="KLU81226.1"/>
    <property type="molecule type" value="Genomic_DNA"/>
</dbReference>
<reference evidence="2" key="1">
    <citation type="submission" date="2010-05" db="EMBL/GenBank/DDBJ databases">
        <title>The Genome Sequence of Magnaporthe poae strain ATCC 64411.</title>
        <authorList>
            <consortium name="The Broad Institute Genome Sequencing Platform"/>
            <consortium name="Broad Institute Genome Sequencing Center for Infectious Disease"/>
            <person name="Ma L.-J."/>
            <person name="Dead R."/>
            <person name="Young S."/>
            <person name="Zeng Q."/>
            <person name="Koehrsen M."/>
            <person name="Alvarado L."/>
            <person name="Berlin A."/>
            <person name="Chapman S.B."/>
            <person name="Chen Z."/>
            <person name="Freedman E."/>
            <person name="Gellesch M."/>
            <person name="Goldberg J."/>
            <person name="Griggs A."/>
            <person name="Gujja S."/>
            <person name="Heilman E.R."/>
            <person name="Heiman D."/>
            <person name="Hepburn T."/>
            <person name="Howarth C."/>
            <person name="Jen D."/>
            <person name="Larson L."/>
            <person name="Mehta T."/>
            <person name="Neiman D."/>
            <person name="Pearson M."/>
            <person name="Roberts A."/>
            <person name="Saif S."/>
            <person name="Shea T."/>
            <person name="Shenoy N."/>
            <person name="Sisk P."/>
            <person name="Stolte C."/>
            <person name="Sykes S."/>
            <person name="Walk T."/>
            <person name="White J."/>
            <person name="Yandava C."/>
            <person name="Haas B."/>
            <person name="Nusbaum C."/>
            <person name="Birren B."/>
        </authorList>
    </citation>
    <scope>NUCLEOTIDE SEQUENCE</scope>
    <source>
        <strain evidence="2">ATCC 64411</strain>
    </source>
</reference>
<dbReference type="AlphaFoldDB" id="A0A0C4DKP1"/>
<evidence type="ECO:0000313" key="4">
    <source>
        <dbReference type="Proteomes" id="UP000011715"/>
    </source>
</evidence>
<feature type="region of interest" description="Disordered" evidence="1">
    <location>
        <begin position="44"/>
        <end position="72"/>
    </location>
</feature>
<organism evidence="3 4">
    <name type="scientific">Magnaporthiopsis poae (strain ATCC 64411 / 73-15)</name>
    <name type="common">Kentucky bluegrass fungus</name>
    <name type="synonym">Magnaporthe poae</name>
    <dbReference type="NCBI Taxonomy" id="644358"/>
    <lineage>
        <taxon>Eukaryota</taxon>
        <taxon>Fungi</taxon>
        <taxon>Dikarya</taxon>
        <taxon>Ascomycota</taxon>
        <taxon>Pezizomycotina</taxon>
        <taxon>Sordariomycetes</taxon>
        <taxon>Sordariomycetidae</taxon>
        <taxon>Magnaporthales</taxon>
        <taxon>Magnaporthaceae</taxon>
        <taxon>Magnaporthiopsis</taxon>
    </lineage>
</organism>
<dbReference type="EMBL" id="ADBL01000073">
    <property type="status" value="NOT_ANNOTATED_CDS"/>
    <property type="molecule type" value="Genomic_DNA"/>
</dbReference>
<reference evidence="4" key="2">
    <citation type="submission" date="2010-05" db="EMBL/GenBank/DDBJ databases">
        <title>The genome sequence of Magnaporthe poae strain ATCC 64411.</title>
        <authorList>
            <person name="Ma L.-J."/>
            <person name="Dead R."/>
            <person name="Young S."/>
            <person name="Zeng Q."/>
            <person name="Koehrsen M."/>
            <person name="Alvarado L."/>
            <person name="Berlin A."/>
            <person name="Chapman S.B."/>
            <person name="Chen Z."/>
            <person name="Freedman E."/>
            <person name="Gellesch M."/>
            <person name="Goldberg J."/>
            <person name="Griggs A."/>
            <person name="Gujja S."/>
            <person name="Heilman E.R."/>
            <person name="Heiman D."/>
            <person name="Hepburn T."/>
            <person name="Howarth C."/>
            <person name="Jen D."/>
            <person name="Larson L."/>
            <person name="Mehta T."/>
            <person name="Neiman D."/>
            <person name="Pearson M."/>
            <person name="Roberts A."/>
            <person name="Saif S."/>
            <person name="Shea T."/>
            <person name="Shenoy N."/>
            <person name="Sisk P."/>
            <person name="Stolte C."/>
            <person name="Sykes S."/>
            <person name="Walk T."/>
            <person name="White J."/>
            <person name="Yandava C."/>
            <person name="Haas B."/>
            <person name="Nusbaum C."/>
            <person name="Birren B."/>
        </authorList>
    </citation>
    <scope>NUCLEOTIDE SEQUENCE [LARGE SCALE GENOMIC DNA]</scope>
    <source>
        <strain evidence="4">ATCC 64411 / 73-15</strain>
    </source>
</reference>
<gene>
    <name evidence="2" type="ORF">MAPG_00319</name>
</gene>
<dbReference type="VEuPathDB" id="FungiDB:MAPG_00319"/>
<accession>A0A0C4DKP1</accession>
<sequence>MPPHRTRVRPAALCIPALPSSSTWLPPGGSQRAFTAPKEQAAVVHTGGSPGGITGSPMEKSQEPRSGRVDVAPTRNLLDERPQFLAARPLKAQLERETDKRINAGRLGARVVANKLAG</sequence>
<dbReference type="EnsemblFungi" id="MAPG_00319T0">
    <property type="protein sequence ID" value="MAPG_00319T0"/>
    <property type="gene ID" value="MAPG_00319"/>
</dbReference>
<evidence type="ECO:0000256" key="1">
    <source>
        <dbReference type="SAM" id="MobiDB-lite"/>
    </source>
</evidence>